<reference evidence="16 17" key="1">
    <citation type="journal article" date="2024" name="Ann. Entomol. Soc. Am.">
        <title>Genomic analyses of the southern and eastern yellowjacket wasps (Hymenoptera: Vespidae) reveal evolutionary signatures of social life.</title>
        <authorList>
            <person name="Catto M.A."/>
            <person name="Caine P.B."/>
            <person name="Orr S.E."/>
            <person name="Hunt B.G."/>
            <person name="Goodisman M.A.D."/>
        </authorList>
    </citation>
    <scope>NUCLEOTIDE SEQUENCE [LARGE SCALE GENOMIC DNA]</scope>
    <source>
        <strain evidence="16">233</strain>
        <tissue evidence="16">Head and thorax</tissue>
    </source>
</reference>
<dbReference type="GO" id="GO:0046872">
    <property type="term" value="F:metal ion binding"/>
    <property type="evidence" value="ECO:0007669"/>
    <property type="project" value="UniProtKB-KW"/>
</dbReference>
<evidence type="ECO:0000256" key="13">
    <source>
        <dbReference type="ARBA" id="ARBA00023136"/>
    </source>
</evidence>
<keyword evidence="12 15" id="KW-0503">Monooxygenase</keyword>
<evidence type="ECO:0000256" key="2">
    <source>
        <dbReference type="ARBA" id="ARBA00003690"/>
    </source>
</evidence>
<evidence type="ECO:0000256" key="1">
    <source>
        <dbReference type="ARBA" id="ARBA00001971"/>
    </source>
</evidence>
<evidence type="ECO:0000256" key="5">
    <source>
        <dbReference type="ARBA" id="ARBA00010617"/>
    </source>
</evidence>
<dbReference type="InterPro" id="IPR050196">
    <property type="entry name" value="Cytochrome_P450_Monoox"/>
</dbReference>
<dbReference type="Proteomes" id="UP001607302">
    <property type="component" value="Unassembled WGS sequence"/>
</dbReference>
<dbReference type="PANTHER" id="PTHR24291:SF189">
    <property type="entry name" value="CYTOCHROME P450 4C3-RELATED"/>
    <property type="match status" value="1"/>
</dbReference>
<evidence type="ECO:0000256" key="10">
    <source>
        <dbReference type="ARBA" id="ARBA00023002"/>
    </source>
</evidence>
<dbReference type="PANTHER" id="PTHR24291">
    <property type="entry name" value="CYTOCHROME P450 FAMILY 4"/>
    <property type="match status" value="1"/>
</dbReference>
<name>A0ABD2BH50_VESSQ</name>
<evidence type="ECO:0000313" key="16">
    <source>
        <dbReference type="EMBL" id="KAL2732082.1"/>
    </source>
</evidence>
<gene>
    <name evidence="16" type="ORF">V1478_004392</name>
</gene>
<sequence>MDNITRNMTYPFVFMFEEPKPCSFLDVLFESSHEEGKYSEQDIRDEINTIVIANEVYEELNKIYGSSDPKHVPIVHNDIKNMKLLERVIKETLRLFPVAPLIARKVTQDIEESVHYLIKNWTIPKGRSAVFFICNLHRNENYWPQPLVFDPDRFLPGRNSSSNFFPFSYGRRNCIGQKFAMLEMTVIIATLLRRFIIKIDKPKEIGEIGVKLSISLKPIELIKLKFEKDCNLNI</sequence>
<dbReference type="Gene3D" id="1.10.630.10">
    <property type="entry name" value="Cytochrome P450"/>
    <property type="match status" value="1"/>
</dbReference>
<keyword evidence="13" id="KW-0472">Membrane</keyword>
<evidence type="ECO:0000256" key="14">
    <source>
        <dbReference type="PIRSR" id="PIRSR602403-1"/>
    </source>
</evidence>
<dbReference type="PRINTS" id="PR00465">
    <property type="entry name" value="EP450IV"/>
</dbReference>
<keyword evidence="9" id="KW-0492">Microsome</keyword>
<keyword evidence="11 14" id="KW-0408">Iron</keyword>
<evidence type="ECO:0000256" key="8">
    <source>
        <dbReference type="ARBA" id="ARBA00022824"/>
    </source>
</evidence>
<dbReference type="GO" id="GO:0004497">
    <property type="term" value="F:monooxygenase activity"/>
    <property type="evidence" value="ECO:0007669"/>
    <property type="project" value="UniProtKB-KW"/>
</dbReference>
<dbReference type="Pfam" id="PF00067">
    <property type="entry name" value="p450"/>
    <property type="match status" value="1"/>
</dbReference>
<keyword evidence="10 15" id="KW-0560">Oxidoreductase</keyword>
<evidence type="ECO:0000256" key="6">
    <source>
        <dbReference type="ARBA" id="ARBA00022617"/>
    </source>
</evidence>
<evidence type="ECO:0000256" key="11">
    <source>
        <dbReference type="ARBA" id="ARBA00023004"/>
    </source>
</evidence>
<dbReference type="PRINTS" id="PR00385">
    <property type="entry name" value="P450"/>
</dbReference>
<dbReference type="InterPro" id="IPR001128">
    <property type="entry name" value="Cyt_P450"/>
</dbReference>
<feature type="binding site" description="axial binding residue" evidence="14">
    <location>
        <position position="174"/>
    </location>
    <ligand>
        <name>heme</name>
        <dbReference type="ChEBI" id="CHEBI:30413"/>
    </ligand>
    <ligandPart>
        <name>Fe</name>
        <dbReference type="ChEBI" id="CHEBI:18248"/>
    </ligandPart>
</feature>
<dbReference type="AlphaFoldDB" id="A0ABD2BH50"/>
<comment type="cofactor">
    <cofactor evidence="1 14">
        <name>heme</name>
        <dbReference type="ChEBI" id="CHEBI:30413"/>
    </cofactor>
</comment>
<keyword evidence="8" id="KW-0256">Endoplasmic reticulum</keyword>
<comment type="subcellular location">
    <subcellularLocation>
        <location evidence="4">Endoplasmic reticulum membrane</location>
        <topology evidence="4">Peripheral membrane protein</topology>
    </subcellularLocation>
    <subcellularLocation>
        <location evidence="3">Microsome membrane</location>
        <topology evidence="3">Peripheral membrane protein</topology>
    </subcellularLocation>
</comment>
<dbReference type="PROSITE" id="PS00086">
    <property type="entry name" value="CYTOCHROME_P450"/>
    <property type="match status" value="1"/>
</dbReference>
<evidence type="ECO:0000256" key="15">
    <source>
        <dbReference type="RuleBase" id="RU000461"/>
    </source>
</evidence>
<organism evidence="16 17">
    <name type="scientific">Vespula squamosa</name>
    <name type="common">Southern yellow jacket</name>
    <name type="synonym">Wasp</name>
    <dbReference type="NCBI Taxonomy" id="30214"/>
    <lineage>
        <taxon>Eukaryota</taxon>
        <taxon>Metazoa</taxon>
        <taxon>Ecdysozoa</taxon>
        <taxon>Arthropoda</taxon>
        <taxon>Hexapoda</taxon>
        <taxon>Insecta</taxon>
        <taxon>Pterygota</taxon>
        <taxon>Neoptera</taxon>
        <taxon>Endopterygota</taxon>
        <taxon>Hymenoptera</taxon>
        <taxon>Apocrita</taxon>
        <taxon>Aculeata</taxon>
        <taxon>Vespoidea</taxon>
        <taxon>Vespidae</taxon>
        <taxon>Vespinae</taxon>
        <taxon>Vespula</taxon>
    </lineage>
</organism>
<evidence type="ECO:0000256" key="3">
    <source>
        <dbReference type="ARBA" id="ARBA00004174"/>
    </source>
</evidence>
<evidence type="ECO:0000256" key="4">
    <source>
        <dbReference type="ARBA" id="ARBA00004406"/>
    </source>
</evidence>
<accession>A0ABD2BH50</accession>
<dbReference type="SUPFAM" id="SSF48264">
    <property type="entry name" value="Cytochrome P450"/>
    <property type="match status" value="1"/>
</dbReference>
<dbReference type="InterPro" id="IPR036396">
    <property type="entry name" value="Cyt_P450_sf"/>
</dbReference>
<evidence type="ECO:0000256" key="7">
    <source>
        <dbReference type="ARBA" id="ARBA00022723"/>
    </source>
</evidence>
<evidence type="ECO:0000313" key="17">
    <source>
        <dbReference type="Proteomes" id="UP001607302"/>
    </source>
</evidence>
<dbReference type="EMBL" id="JAUDFV010000099">
    <property type="protein sequence ID" value="KAL2732082.1"/>
    <property type="molecule type" value="Genomic_DNA"/>
</dbReference>
<dbReference type="InterPro" id="IPR017972">
    <property type="entry name" value="Cyt_P450_CS"/>
</dbReference>
<dbReference type="GO" id="GO:0005789">
    <property type="term" value="C:endoplasmic reticulum membrane"/>
    <property type="evidence" value="ECO:0007669"/>
    <property type="project" value="UniProtKB-SubCell"/>
</dbReference>
<proteinExistence type="inferred from homology"/>
<comment type="function">
    <text evidence="2">May be involved in the metabolism of insect hormones and in the breakdown of synthetic insecticides.</text>
</comment>
<keyword evidence="17" id="KW-1185">Reference proteome</keyword>
<comment type="similarity">
    <text evidence="5 15">Belongs to the cytochrome P450 family.</text>
</comment>
<keyword evidence="7 14" id="KW-0479">Metal-binding</keyword>
<keyword evidence="6 14" id="KW-0349">Heme</keyword>
<protein>
    <submittedName>
        <fullName evidence="16">Cytochrome P450 4C1-like isoform X1</fullName>
    </submittedName>
</protein>
<evidence type="ECO:0000256" key="9">
    <source>
        <dbReference type="ARBA" id="ARBA00022848"/>
    </source>
</evidence>
<dbReference type="InterPro" id="IPR002403">
    <property type="entry name" value="Cyt_P450_E_grp-IV"/>
</dbReference>
<evidence type="ECO:0000256" key="12">
    <source>
        <dbReference type="ARBA" id="ARBA00023033"/>
    </source>
</evidence>
<comment type="caution">
    <text evidence="16">The sequence shown here is derived from an EMBL/GenBank/DDBJ whole genome shotgun (WGS) entry which is preliminary data.</text>
</comment>